<proteinExistence type="predicted"/>
<dbReference type="RefSeq" id="WP_012729528.1">
    <property type="nucleotide sequence ID" value="NC_012691.1"/>
</dbReference>
<dbReference type="KEGG" id="tau:Tola_1312"/>
<reference evidence="2" key="1">
    <citation type="submission" date="2009-05" db="EMBL/GenBank/DDBJ databases">
        <title>Complete sequence of Tolumonas auensis DSM 9187.</title>
        <authorList>
            <consortium name="US DOE Joint Genome Institute"/>
            <person name="Lucas S."/>
            <person name="Copeland A."/>
            <person name="Lapidus A."/>
            <person name="Glavina del Rio T."/>
            <person name="Tice H."/>
            <person name="Bruce D."/>
            <person name="Goodwin L."/>
            <person name="Pitluck S."/>
            <person name="Chertkov O."/>
            <person name="Brettin T."/>
            <person name="Detter J.C."/>
            <person name="Han C."/>
            <person name="Larimer F."/>
            <person name="Land M."/>
            <person name="Hauser L."/>
            <person name="Kyrpides N."/>
            <person name="Mikhailova N."/>
            <person name="Spring S."/>
            <person name="Beller H."/>
        </authorList>
    </citation>
    <scope>NUCLEOTIDE SEQUENCE [LARGE SCALE GENOMIC DNA]</scope>
    <source>
        <strain evidence="2">DSM 9187 / TA4</strain>
    </source>
</reference>
<evidence type="ECO:0000313" key="1">
    <source>
        <dbReference type="EMBL" id="ACQ92929.1"/>
    </source>
</evidence>
<reference evidence="1 2" key="2">
    <citation type="journal article" date="2011" name="Stand. Genomic Sci.">
        <title>Complete genome sequence of Tolumonas auensis type strain (TA 4).</title>
        <authorList>
            <person name="Chertkov O."/>
            <person name="Copeland A."/>
            <person name="Lucas S."/>
            <person name="Lapidus A."/>
            <person name="Berry K.W."/>
            <person name="Detter J.C."/>
            <person name="Del Rio T.G."/>
            <person name="Hammon N."/>
            <person name="Dalin E."/>
            <person name="Tice H."/>
            <person name="Pitluck S."/>
            <person name="Richardson P."/>
            <person name="Bruce D."/>
            <person name="Goodwin L."/>
            <person name="Han C."/>
            <person name="Tapia R."/>
            <person name="Saunders E."/>
            <person name="Schmutz J."/>
            <person name="Brettin T."/>
            <person name="Larimer F."/>
            <person name="Land M."/>
            <person name="Hauser L."/>
            <person name="Spring S."/>
            <person name="Rohde M."/>
            <person name="Kyrpides N.C."/>
            <person name="Ivanova N."/>
            <person name="Goker M."/>
            <person name="Beller H.R."/>
            <person name="Klenk H.P."/>
            <person name="Woyke T."/>
        </authorList>
    </citation>
    <scope>NUCLEOTIDE SEQUENCE [LARGE SCALE GENOMIC DNA]</scope>
    <source>
        <strain evidence="2">DSM 9187 / TA4</strain>
    </source>
</reference>
<keyword evidence="2" id="KW-1185">Reference proteome</keyword>
<sequence>MPLMHFGFGGLHREGKLREQTDSFIDHILIPKQLKSFICPEFLPIMNSPTALMADPDSVVTNNDGSISFEKYVKSPPVALLPNDIPMICFVDIPFKKLKSWHPTEHYGKLGISFTDSFRKRLNVTKVFYYKLPNLEKDNLVIECNKAMNSNDSDKLEQLTNKITHFRKPSILWPEFNSLFAPLHIKQTNGNTTIEKITYSRYPVGYDFESEQEARIITKSVGDHVEFTEQDILSIIVPTSEIGDYVCEKLKTSWTRTPDIMIHPQI</sequence>
<dbReference type="Pfam" id="PF10899">
    <property type="entry name" value="AbiGi"/>
    <property type="match status" value="1"/>
</dbReference>
<dbReference type="Proteomes" id="UP000009073">
    <property type="component" value="Chromosome"/>
</dbReference>
<name>C4LEA8_TOLAT</name>
<dbReference type="EMBL" id="CP001616">
    <property type="protein sequence ID" value="ACQ92929.1"/>
    <property type="molecule type" value="Genomic_DNA"/>
</dbReference>
<gene>
    <name evidence="1" type="ordered locus">Tola_1312</name>
</gene>
<dbReference type="OrthoDB" id="680500at2"/>
<organism evidence="1 2">
    <name type="scientific">Tolumonas auensis (strain DSM 9187 / NBRC 110442 / TA 4)</name>
    <dbReference type="NCBI Taxonomy" id="595494"/>
    <lineage>
        <taxon>Bacteria</taxon>
        <taxon>Pseudomonadati</taxon>
        <taxon>Pseudomonadota</taxon>
        <taxon>Gammaproteobacteria</taxon>
        <taxon>Aeromonadales</taxon>
        <taxon>Aeromonadaceae</taxon>
        <taxon>Tolumonas</taxon>
    </lineage>
</organism>
<dbReference type="InterPro" id="IPR021223">
    <property type="entry name" value="AbiGi"/>
</dbReference>
<dbReference type="AlphaFoldDB" id="C4LEA8"/>
<dbReference type="HOGENOM" id="CLU_1045609_0_0_6"/>
<evidence type="ECO:0000313" key="2">
    <source>
        <dbReference type="Proteomes" id="UP000009073"/>
    </source>
</evidence>
<protein>
    <submittedName>
        <fullName evidence="1">Uncharacterized protein</fullName>
    </submittedName>
</protein>
<accession>C4LEA8</accession>